<dbReference type="Gene3D" id="1.25.40.20">
    <property type="entry name" value="Ankyrin repeat-containing domain"/>
    <property type="match status" value="2"/>
</dbReference>
<dbReference type="GO" id="GO:0005737">
    <property type="term" value="C:cytoplasm"/>
    <property type="evidence" value="ECO:0007669"/>
    <property type="project" value="TreeGrafter"/>
</dbReference>
<protein>
    <recommendedName>
        <fullName evidence="5">Azaphilone pigments biosynthesis cluster protein L N-terminal domain-containing protein</fullName>
    </recommendedName>
</protein>
<name>A0A9P9ANI6_9HYPO</name>
<dbReference type="Pfam" id="PF12796">
    <property type="entry name" value="Ank_2"/>
    <property type="match status" value="1"/>
</dbReference>
<dbReference type="PANTHER" id="PTHR24189:SF71">
    <property type="entry name" value="ANKYRIN REPEAT DOMAIN 39"/>
    <property type="match status" value="1"/>
</dbReference>
<dbReference type="AlphaFoldDB" id="A0A9P9ANI6"/>
<dbReference type="GO" id="GO:0005634">
    <property type="term" value="C:nucleus"/>
    <property type="evidence" value="ECO:0007669"/>
    <property type="project" value="TreeGrafter"/>
</dbReference>
<keyword evidence="1" id="KW-0677">Repeat</keyword>
<dbReference type="OrthoDB" id="10257049at2759"/>
<evidence type="ECO:0000256" key="2">
    <source>
        <dbReference type="ARBA" id="ARBA00023043"/>
    </source>
</evidence>
<feature type="region of interest" description="Disordered" evidence="3">
    <location>
        <begin position="803"/>
        <end position="822"/>
    </location>
</feature>
<dbReference type="InterPro" id="IPR002110">
    <property type="entry name" value="Ankyrin_rpt"/>
</dbReference>
<evidence type="ECO:0000256" key="4">
    <source>
        <dbReference type="SAM" id="SignalP"/>
    </source>
</evidence>
<dbReference type="PANTHER" id="PTHR24189">
    <property type="entry name" value="MYOTROPHIN"/>
    <property type="match status" value="1"/>
</dbReference>
<dbReference type="EMBL" id="JAGPYM010000015">
    <property type="protein sequence ID" value="KAH6886950.1"/>
    <property type="molecule type" value="Genomic_DNA"/>
</dbReference>
<feature type="chain" id="PRO_5040218087" description="Azaphilone pigments biosynthesis cluster protein L N-terminal domain-containing protein" evidence="4">
    <location>
        <begin position="22"/>
        <end position="902"/>
    </location>
</feature>
<evidence type="ECO:0000313" key="7">
    <source>
        <dbReference type="Proteomes" id="UP000777438"/>
    </source>
</evidence>
<evidence type="ECO:0000256" key="1">
    <source>
        <dbReference type="ARBA" id="ARBA00022737"/>
    </source>
</evidence>
<reference evidence="6 7" key="1">
    <citation type="journal article" date="2021" name="Nat. Commun.">
        <title>Genetic determinants of endophytism in the Arabidopsis root mycobiome.</title>
        <authorList>
            <person name="Mesny F."/>
            <person name="Miyauchi S."/>
            <person name="Thiergart T."/>
            <person name="Pickel B."/>
            <person name="Atanasova L."/>
            <person name="Karlsson M."/>
            <person name="Huettel B."/>
            <person name="Barry K.W."/>
            <person name="Haridas S."/>
            <person name="Chen C."/>
            <person name="Bauer D."/>
            <person name="Andreopoulos W."/>
            <person name="Pangilinan J."/>
            <person name="LaButti K."/>
            <person name="Riley R."/>
            <person name="Lipzen A."/>
            <person name="Clum A."/>
            <person name="Drula E."/>
            <person name="Henrissat B."/>
            <person name="Kohler A."/>
            <person name="Grigoriev I.V."/>
            <person name="Martin F.M."/>
            <person name="Hacquard S."/>
        </authorList>
    </citation>
    <scope>NUCLEOTIDE SEQUENCE [LARGE SCALE GENOMIC DNA]</scope>
    <source>
        <strain evidence="6 7">MPI-CAGE-CH-0241</strain>
    </source>
</reference>
<dbReference type="Proteomes" id="UP000777438">
    <property type="component" value="Unassembled WGS sequence"/>
</dbReference>
<comment type="caution">
    <text evidence="6">The sequence shown here is derived from an EMBL/GenBank/DDBJ whole genome shotgun (WGS) entry which is preliminary data.</text>
</comment>
<feature type="region of interest" description="Disordered" evidence="3">
    <location>
        <begin position="731"/>
        <end position="782"/>
    </location>
</feature>
<evidence type="ECO:0000313" key="6">
    <source>
        <dbReference type="EMBL" id="KAH6886950.1"/>
    </source>
</evidence>
<feature type="domain" description="Azaphilone pigments biosynthesis cluster protein L N-terminal" evidence="5">
    <location>
        <begin position="1"/>
        <end position="142"/>
    </location>
</feature>
<keyword evidence="7" id="KW-1185">Reference proteome</keyword>
<dbReference type="InterPro" id="IPR031348">
    <property type="entry name" value="PigL_N"/>
</dbReference>
<sequence>MEAIGAGASTLAFVLLALKSAKVIHESLSSIKDAPRSLRELTQDIQLLQSVLGRLTHCSLNHAPSSTVVSLQGMLKTCTTELSSIEARLSQFSTKANGSRSSRILRGALAYVKEKDLEDARSRIRDKTTQANLYLGLLQAQAISDTSSRIDTQASATSGILEQILGEMTRLHERLDHKDASPTRPQDGSLQADPDNAAGAVADDLEAMTLCSELEQSISRLSTLVDCDGLTLDADDAERIIDDLRNFIVIAKDKVSVKHNGTGREPAAAYNTTKEDARLEQRDLKLIEGLILSAPIIAINQAVPSSKQFLACLPSEAVIKQKRVREQINLDHGYLTISTNKRRRICQTSKPDSSGNMSTYRDVVANIMFRPSTSPWMFAVSVSQGQLFDRSMQSIPRISICPILPNDSPVFRLVQGGQLDELRILLDERKASLRDHDEQGMPLLHYAATGSVEMCKFLIESGADVDEMAEHSGTALSRIAGLNRHDTTQVLLENMADPTLSYPGWDNPLSTACSVDIPSVELFLKHGRHFAMNDFESSDMNGRTRLHQICMAESRSTSKRKAVAMLVAAGAKMTARILRSWSPEDHQTLGFTCLHSLVYTAHRMEDRDDLETLVYLIQHNADISALDHHESTVSMRAYLPNQHDNYYSSLGSYRGDLWDAALAICGYDIGEFRKSYPRVPRYNKRYRREDFERLWLGNESRCPYWDDRRYPETGGTDDYWTQPVQRCGHTSCPECEEPRIDHNSPEPKPVKHDETPAYSRYNQSPSPSPPYDEPLEFDGMDEGLSDEEQSYELFEDAFTREAEEFSGQIEDEPSPQRSEDGEAAYRRLAGSQVNKEDCDYDEFSGQVEVNPSPPPSEDGEAAYQRLVSPEIGITGCDDEGFDYWLDHYYLGSEDDEAAYATL</sequence>
<feature type="compositionally biased region" description="Acidic residues" evidence="3">
    <location>
        <begin position="773"/>
        <end position="782"/>
    </location>
</feature>
<dbReference type="InterPro" id="IPR036770">
    <property type="entry name" value="Ankyrin_rpt-contain_sf"/>
</dbReference>
<dbReference type="InterPro" id="IPR050745">
    <property type="entry name" value="Multifunctional_regulatory"/>
</dbReference>
<dbReference type="SUPFAM" id="SSF48403">
    <property type="entry name" value="Ankyrin repeat"/>
    <property type="match status" value="1"/>
</dbReference>
<proteinExistence type="predicted"/>
<evidence type="ECO:0000256" key="3">
    <source>
        <dbReference type="SAM" id="MobiDB-lite"/>
    </source>
</evidence>
<keyword evidence="2" id="KW-0040">ANK repeat</keyword>
<feature type="signal peptide" evidence="4">
    <location>
        <begin position="1"/>
        <end position="21"/>
    </location>
</feature>
<evidence type="ECO:0000259" key="5">
    <source>
        <dbReference type="Pfam" id="PF17111"/>
    </source>
</evidence>
<feature type="region of interest" description="Disordered" evidence="3">
    <location>
        <begin position="177"/>
        <end position="196"/>
    </location>
</feature>
<feature type="compositionally biased region" description="Basic and acidic residues" evidence="3">
    <location>
        <begin position="736"/>
        <end position="755"/>
    </location>
</feature>
<accession>A0A9P9ANI6</accession>
<organism evidence="6 7">
    <name type="scientific">Thelonectria olida</name>
    <dbReference type="NCBI Taxonomy" id="1576542"/>
    <lineage>
        <taxon>Eukaryota</taxon>
        <taxon>Fungi</taxon>
        <taxon>Dikarya</taxon>
        <taxon>Ascomycota</taxon>
        <taxon>Pezizomycotina</taxon>
        <taxon>Sordariomycetes</taxon>
        <taxon>Hypocreomycetidae</taxon>
        <taxon>Hypocreales</taxon>
        <taxon>Nectriaceae</taxon>
        <taxon>Thelonectria</taxon>
    </lineage>
</organism>
<keyword evidence="4" id="KW-0732">Signal</keyword>
<gene>
    <name evidence="6" type="ORF">B0T10DRAFT_490532</name>
</gene>
<dbReference type="Pfam" id="PF17111">
    <property type="entry name" value="PigL_N"/>
    <property type="match status" value="1"/>
</dbReference>
<dbReference type="SMART" id="SM00248">
    <property type="entry name" value="ANK"/>
    <property type="match status" value="5"/>
</dbReference>